<name>A0A1G6YTJ4_9PSEU</name>
<gene>
    <name evidence="1" type="ORF">SAMN05216174_12340</name>
</gene>
<dbReference type="Proteomes" id="UP000199501">
    <property type="component" value="Unassembled WGS sequence"/>
</dbReference>
<evidence type="ECO:0000313" key="1">
    <source>
        <dbReference type="EMBL" id="SDD93660.1"/>
    </source>
</evidence>
<sequence>MAADDDGQREWMREQLAVAADHFSVKPHGELVYGWRDRTIGSRVSSRGGERWLRVSWADPQWAQGEYWTGNADSTSITGVPKPVVLDRHEWGAENYRNRAEIMTLVIDQPCSATAELRDDIDLPDQWWSDLRNALDTLAHQRTDRGKRDQRQVSTRLLAFFGSGIDPTVTAWVTAHGDLNWSNLTRPGLVLLDWESWGRKMVGYDAATLYVLALRAPDTAKKVHDTFADTLDSPDGLRAQLFVIARYLKRVELGDFSDYADHLHRRARTLLDRL</sequence>
<dbReference type="AlphaFoldDB" id="A0A1G6YTJ4"/>
<accession>A0A1G6YTJ4</accession>
<dbReference type="EMBL" id="FMZZ01000023">
    <property type="protein sequence ID" value="SDD93660.1"/>
    <property type="molecule type" value="Genomic_DNA"/>
</dbReference>
<dbReference type="STRING" id="1271860.SAMN05216174_12340"/>
<reference evidence="2" key="1">
    <citation type="submission" date="2016-10" db="EMBL/GenBank/DDBJ databases">
        <authorList>
            <person name="Varghese N."/>
            <person name="Submissions S."/>
        </authorList>
    </citation>
    <scope>NUCLEOTIDE SEQUENCE [LARGE SCALE GENOMIC DNA]</scope>
    <source>
        <strain evidence="2">IBRC-M 10403</strain>
    </source>
</reference>
<organism evidence="1 2">
    <name type="scientific">Actinokineospora iranica</name>
    <dbReference type="NCBI Taxonomy" id="1271860"/>
    <lineage>
        <taxon>Bacteria</taxon>
        <taxon>Bacillati</taxon>
        <taxon>Actinomycetota</taxon>
        <taxon>Actinomycetes</taxon>
        <taxon>Pseudonocardiales</taxon>
        <taxon>Pseudonocardiaceae</taxon>
        <taxon>Actinokineospora</taxon>
    </lineage>
</organism>
<evidence type="ECO:0000313" key="2">
    <source>
        <dbReference type="Proteomes" id="UP000199501"/>
    </source>
</evidence>
<protein>
    <recommendedName>
        <fullName evidence="3">Phosphotransferase enzyme family protein</fullName>
    </recommendedName>
</protein>
<dbReference type="RefSeq" id="WP_228772026.1">
    <property type="nucleotide sequence ID" value="NZ_FMZZ01000023.1"/>
</dbReference>
<proteinExistence type="predicted"/>
<evidence type="ECO:0008006" key="3">
    <source>
        <dbReference type="Google" id="ProtNLM"/>
    </source>
</evidence>
<keyword evidence="2" id="KW-1185">Reference proteome</keyword>